<gene>
    <name evidence="1" type="ORF">A9Y76_25835</name>
</gene>
<reference evidence="2" key="1">
    <citation type="submission" date="2016-06" db="EMBL/GenBank/DDBJ databases">
        <authorList>
            <person name="Xu Y."/>
            <person name="Nagy A."/>
            <person name="Yan X."/>
            <person name="Kim S.W."/>
            <person name="Haley B."/>
            <person name="Liu N.T."/>
            <person name="Nou X."/>
        </authorList>
    </citation>
    <scope>NUCLEOTIDE SEQUENCE [LARGE SCALE GENOMIC DNA]</scope>
    <source>
        <strain evidence="2">ATCC 49129</strain>
    </source>
</reference>
<dbReference type="RefSeq" id="WP_064808786.1">
    <property type="nucleotide sequence ID" value="NZ_CP016023.1"/>
</dbReference>
<evidence type="ECO:0000313" key="1">
    <source>
        <dbReference type="EMBL" id="ANJ75885.1"/>
    </source>
</evidence>
<dbReference type="AlphaFoldDB" id="A0A192A5X5"/>
<dbReference type="InterPro" id="IPR000182">
    <property type="entry name" value="GNAT_dom"/>
</dbReference>
<dbReference type="CDD" id="cd04301">
    <property type="entry name" value="NAT_SF"/>
    <property type="match status" value="1"/>
</dbReference>
<keyword evidence="1" id="KW-0808">Transferase</keyword>
<dbReference type="GeneID" id="61529470"/>
<protein>
    <submittedName>
        <fullName evidence="1">Acetyltransferase</fullName>
    </submittedName>
</protein>
<keyword evidence="2" id="KW-1185">Reference proteome</keyword>
<dbReference type="OrthoDB" id="8927617at2"/>
<dbReference type="STRING" id="190721.ACS15_5617"/>
<sequence>MQTDDIHLRQASLDDWSDVAALLRRCGLPAEDTQGSIDAFHVALDKGRIIGCVAGEQGGRAIVVRSAAVDPIYRDRGIASRLIETLLLRARGTGAREAYLLSTTAPSYFARWGFSLFPAEKVPAEVRASMVFRSAERTSALCMRCDLR</sequence>
<dbReference type="GO" id="GO:0016747">
    <property type="term" value="F:acyltransferase activity, transferring groups other than amino-acyl groups"/>
    <property type="evidence" value="ECO:0007669"/>
    <property type="project" value="InterPro"/>
</dbReference>
<proteinExistence type="predicted"/>
<dbReference type="EMBL" id="CP016023">
    <property type="protein sequence ID" value="ANJ75885.1"/>
    <property type="molecule type" value="Genomic_DNA"/>
</dbReference>
<dbReference type="SUPFAM" id="SSF55729">
    <property type="entry name" value="Acyl-CoA N-acyltransferases (Nat)"/>
    <property type="match status" value="1"/>
</dbReference>
<evidence type="ECO:0000313" key="2">
    <source>
        <dbReference type="Proteomes" id="UP000078572"/>
    </source>
</evidence>
<dbReference type="Gene3D" id="3.40.630.30">
    <property type="match status" value="1"/>
</dbReference>
<organism evidence="1 2">
    <name type="scientific">Ralstonia insidiosa</name>
    <dbReference type="NCBI Taxonomy" id="190721"/>
    <lineage>
        <taxon>Bacteria</taxon>
        <taxon>Pseudomonadati</taxon>
        <taxon>Pseudomonadota</taxon>
        <taxon>Betaproteobacteria</taxon>
        <taxon>Burkholderiales</taxon>
        <taxon>Burkholderiaceae</taxon>
        <taxon>Ralstonia</taxon>
    </lineage>
</organism>
<dbReference type="InterPro" id="IPR016181">
    <property type="entry name" value="Acyl_CoA_acyltransferase"/>
</dbReference>
<dbReference type="Proteomes" id="UP000078572">
    <property type="component" value="Chromosome 2"/>
</dbReference>
<dbReference type="Pfam" id="PF13508">
    <property type="entry name" value="Acetyltransf_7"/>
    <property type="match status" value="1"/>
</dbReference>
<name>A0A192A5X5_9RALS</name>
<dbReference type="PROSITE" id="PS51186">
    <property type="entry name" value="GNAT"/>
    <property type="match status" value="1"/>
</dbReference>
<accession>A0A192A5X5</accession>